<dbReference type="Gene3D" id="3.60.10.10">
    <property type="entry name" value="Endonuclease/exonuclease/phosphatase"/>
    <property type="match status" value="1"/>
</dbReference>
<dbReference type="InterPro" id="IPR036691">
    <property type="entry name" value="Endo/exonu/phosph_ase_sf"/>
</dbReference>
<reference evidence="3 4" key="1">
    <citation type="journal article" date="2024" name="G3 (Bethesda)">
        <title>Genome assembly of Hibiscus sabdariffa L. provides insights into metabolisms of medicinal natural products.</title>
        <authorList>
            <person name="Kim T."/>
        </authorList>
    </citation>
    <scope>NUCLEOTIDE SEQUENCE [LARGE SCALE GENOMIC DNA]</scope>
    <source>
        <strain evidence="3">TK-2024</strain>
        <tissue evidence="3">Old leaves</tissue>
    </source>
</reference>
<dbReference type="Pfam" id="PF01486">
    <property type="entry name" value="K-box"/>
    <property type="match status" value="1"/>
</dbReference>
<dbReference type="PROSITE" id="PS51297">
    <property type="entry name" value="K_BOX"/>
    <property type="match status" value="1"/>
</dbReference>
<keyword evidence="4" id="KW-1185">Reference proteome</keyword>
<evidence type="ECO:0000256" key="1">
    <source>
        <dbReference type="SAM" id="Coils"/>
    </source>
</evidence>
<feature type="coiled-coil region" evidence="1">
    <location>
        <begin position="134"/>
        <end position="161"/>
    </location>
</feature>
<name>A0ABR2U681_9ROSI</name>
<accession>A0ABR2U681</accession>
<comment type="caution">
    <text evidence="3">The sequence shown here is derived from an EMBL/GenBank/DDBJ whole genome shotgun (WGS) entry which is preliminary data.</text>
</comment>
<evidence type="ECO:0000313" key="3">
    <source>
        <dbReference type="EMBL" id="KAK9045238.1"/>
    </source>
</evidence>
<protein>
    <recommendedName>
        <fullName evidence="2">K-box domain-containing protein</fullName>
    </recommendedName>
</protein>
<evidence type="ECO:0000259" key="2">
    <source>
        <dbReference type="PROSITE" id="PS51297"/>
    </source>
</evidence>
<keyword evidence="1" id="KW-0175">Coiled coil</keyword>
<gene>
    <name evidence="3" type="ORF">V6N11_059125</name>
</gene>
<feature type="domain" description="K-box" evidence="2">
    <location>
        <begin position="78"/>
        <end position="168"/>
    </location>
</feature>
<organism evidence="3 4">
    <name type="scientific">Hibiscus sabdariffa</name>
    <name type="common">roselle</name>
    <dbReference type="NCBI Taxonomy" id="183260"/>
    <lineage>
        <taxon>Eukaryota</taxon>
        <taxon>Viridiplantae</taxon>
        <taxon>Streptophyta</taxon>
        <taxon>Embryophyta</taxon>
        <taxon>Tracheophyta</taxon>
        <taxon>Spermatophyta</taxon>
        <taxon>Magnoliopsida</taxon>
        <taxon>eudicotyledons</taxon>
        <taxon>Gunneridae</taxon>
        <taxon>Pentapetalae</taxon>
        <taxon>rosids</taxon>
        <taxon>malvids</taxon>
        <taxon>Malvales</taxon>
        <taxon>Malvaceae</taxon>
        <taxon>Malvoideae</taxon>
        <taxon>Hibiscus</taxon>
    </lineage>
</organism>
<proteinExistence type="predicted"/>
<dbReference type="InterPro" id="IPR002487">
    <property type="entry name" value="TF_Kbox"/>
</dbReference>
<dbReference type="SUPFAM" id="SSF56219">
    <property type="entry name" value="DNase I-like"/>
    <property type="match status" value="1"/>
</dbReference>
<evidence type="ECO:0000313" key="4">
    <source>
        <dbReference type="Proteomes" id="UP001396334"/>
    </source>
</evidence>
<dbReference type="Proteomes" id="UP001396334">
    <property type="component" value="Unassembled WGS sequence"/>
</dbReference>
<dbReference type="EMBL" id="JBBPBN010000002">
    <property type="protein sequence ID" value="KAK9045238.1"/>
    <property type="molecule type" value="Genomic_DNA"/>
</dbReference>
<sequence>MKILTWNVKGLGTYAKILAIRRLLRGQKVELAMLQETKNNMEKACFVVFEILMGVPEILEKYWQQRYSSPADIPGDETQTLYQEVLRLKAKYESLQRSQSHLLGEELETLTIKELYKIEKQLDRALSHARQKKMQLLWERMEELNKKERELEDENMQLKSQLGSERCFQPTQGLGDPNIEVSTGYDMIPSQANHAHQQPSIQMGYTQFIPQDRVSEDGLVNSGGNKRAAGWL</sequence>